<keyword evidence="8" id="KW-0812">Transmembrane</keyword>
<evidence type="ECO:0000256" key="5">
    <source>
        <dbReference type="ARBA" id="ARBA00022741"/>
    </source>
</evidence>
<dbReference type="PROSITE" id="PS50109">
    <property type="entry name" value="HIS_KIN"/>
    <property type="match status" value="1"/>
</dbReference>
<evidence type="ECO:0000256" key="2">
    <source>
        <dbReference type="ARBA" id="ARBA00012438"/>
    </source>
</evidence>
<dbReference type="PANTHER" id="PTHR41523:SF8">
    <property type="entry name" value="ETHYLENE RESPONSE SENSOR PROTEIN"/>
    <property type="match status" value="1"/>
</dbReference>
<proteinExistence type="predicted"/>
<evidence type="ECO:0000313" key="10">
    <source>
        <dbReference type="EMBL" id="SDM58538.1"/>
    </source>
</evidence>
<keyword evidence="8" id="KW-0472">Membrane</keyword>
<keyword evidence="5" id="KW-0547">Nucleotide-binding</keyword>
<keyword evidence="7" id="KW-0067">ATP-binding</keyword>
<dbReference type="Pfam" id="PF07568">
    <property type="entry name" value="HisKA_2"/>
    <property type="match status" value="1"/>
</dbReference>
<feature type="transmembrane region" description="Helical" evidence="8">
    <location>
        <begin position="21"/>
        <end position="40"/>
    </location>
</feature>
<keyword evidence="11" id="KW-1185">Reference proteome</keyword>
<dbReference type="Pfam" id="PF02518">
    <property type="entry name" value="HATPase_c"/>
    <property type="match status" value="1"/>
</dbReference>
<keyword evidence="6 10" id="KW-0418">Kinase</keyword>
<dbReference type="SUPFAM" id="SSF55874">
    <property type="entry name" value="ATPase domain of HSP90 chaperone/DNA topoisomerase II/histidine kinase"/>
    <property type="match status" value="1"/>
</dbReference>
<feature type="domain" description="Histidine kinase" evidence="9">
    <location>
        <begin position="202"/>
        <end position="397"/>
    </location>
</feature>
<evidence type="ECO:0000313" key="11">
    <source>
        <dbReference type="Proteomes" id="UP000199440"/>
    </source>
</evidence>
<feature type="transmembrane region" description="Helical" evidence="8">
    <location>
        <begin position="97"/>
        <end position="113"/>
    </location>
</feature>
<evidence type="ECO:0000256" key="7">
    <source>
        <dbReference type="ARBA" id="ARBA00022840"/>
    </source>
</evidence>
<evidence type="ECO:0000256" key="4">
    <source>
        <dbReference type="ARBA" id="ARBA00022679"/>
    </source>
</evidence>
<evidence type="ECO:0000256" key="1">
    <source>
        <dbReference type="ARBA" id="ARBA00000085"/>
    </source>
</evidence>
<keyword evidence="3" id="KW-0597">Phosphoprotein</keyword>
<feature type="transmembrane region" description="Helical" evidence="8">
    <location>
        <begin position="154"/>
        <end position="176"/>
    </location>
</feature>
<organism evidence="10 11">
    <name type="scientific">Kriegella aquimaris</name>
    <dbReference type="NCBI Taxonomy" id="192904"/>
    <lineage>
        <taxon>Bacteria</taxon>
        <taxon>Pseudomonadati</taxon>
        <taxon>Bacteroidota</taxon>
        <taxon>Flavobacteriia</taxon>
        <taxon>Flavobacteriales</taxon>
        <taxon>Flavobacteriaceae</taxon>
        <taxon>Kriegella</taxon>
    </lineage>
</organism>
<accession>A0A1G9UF69</accession>
<dbReference type="SMART" id="SM00387">
    <property type="entry name" value="HATPase_c"/>
    <property type="match status" value="1"/>
</dbReference>
<protein>
    <recommendedName>
        <fullName evidence="2">histidine kinase</fullName>
        <ecNumber evidence="2">2.7.13.3</ecNumber>
    </recommendedName>
</protein>
<dbReference type="InterPro" id="IPR005467">
    <property type="entry name" value="His_kinase_dom"/>
</dbReference>
<dbReference type="InterPro" id="IPR011495">
    <property type="entry name" value="Sig_transdc_His_kin_sub2_dim/P"/>
</dbReference>
<dbReference type="OrthoDB" id="9767435at2"/>
<dbReference type="STRING" id="192904.SAMN04488514_1116"/>
<dbReference type="EC" id="2.7.13.3" evidence="2"/>
<evidence type="ECO:0000256" key="8">
    <source>
        <dbReference type="SAM" id="Phobius"/>
    </source>
</evidence>
<name>A0A1G9UF69_9FLAO</name>
<evidence type="ECO:0000259" key="9">
    <source>
        <dbReference type="PROSITE" id="PS50109"/>
    </source>
</evidence>
<evidence type="ECO:0000256" key="6">
    <source>
        <dbReference type="ARBA" id="ARBA00022777"/>
    </source>
</evidence>
<comment type="catalytic activity">
    <reaction evidence="1">
        <text>ATP + protein L-histidine = ADP + protein N-phospho-L-histidine.</text>
        <dbReference type="EC" id="2.7.13.3"/>
    </reaction>
</comment>
<reference evidence="10 11" key="1">
    <citation type="submission" date="2016-10" db="EMBL/GenBank/DDBJ databases">
        <authorList>
            <person name="de Groot N.N."/>
        </authorList>
    </citation>
    <scope>NUCLEOTIDE SEQUENCE [LARGE SCALE GENOMIC DNA]</scope>
    <source>
        <strain evidence="10 11">DSM 19886</strain>
    </source>
</reference>
<evidence type="ECO:0000256" key="3">
    <source>
        <dbReference type="ARBA" id="ARBA00022553"/>
    </source>
</evidence>
<dbReference type="InterPro" id="IPR003594">
    <property type="entry name" value="HATPase_dom"/>
</dbReference>
<dbReference type="EMBL" id="FNGV01000011">
    <property type="protein sequence ID" value="SDM58538.1"/>
    <property type="molecule type" value="Genomic_DNA"/>
</dbReference>
<keyword evidence="8" id="KW-1133">Transmembrane helix</keyword>
<feature type="transmembrane region" description="Helical" evidence="8">
    <location>
        <begin position="72"/>
        <end position="91"/>
    </location>
</feature>
<dbReference type="PANTHER" id="PTHR41523">
    <property type="entry name" value="TWO-COMPONENT SYSTEM SENSOR PROTEIN"/>
    <property type="match status" value="1"/>
</dbReference>
<dbReference type="InterPro" id="IPR036890">
    <property type="entry name" value="HATPase_C_sf"/>
</dbReference>
<gene>
    <name evidence="10" type="ORF">SAMN04488514_1116</name>
</gene>
<dbReference type="Gene3D" id="3.30.450.20">
    <property type="entry name" value="PAS domain"/>
    <property type="match status" value="1"/>
</dbReference>
<dbReference type="Gene3D" id="3.30.565.10">
    <property type="entry name" value="Histidine kinase-like ATPase, C-terminal domain"/>
    <property type="match status" value="1"/>
</dbReference>
<keyword evidence="4" id="KW-0808">Transferase</keyword>
<feature type="transmembrane region" description="Helical" evidence="8">
    <location>
        <begin position="46"/>
        <end position="65"/>
    </location>
</feature>
<sequence>MGLFVKDTYRLKDKVQLTLRVNYFSSIISVVLGLMCLYTLDIYRILPFAFFAYSVINIINTLAYYKHKNLVITYNITSIVALICAVIITLFSGGINSPFIFVLALIVLTGYATTRLYGKVYLYLNMLIVIILYIESTTDLSFTENMVPESSRNLFSFLSVFFSVYLMGDVLGKNLLKAHHNLYKSRNEVELRIKEKETLLKEIHHRVKNNLQTVSSLLNLQSRSIEDENIKSLIKSSQNRVISMAMVHEMLYMRNDLAKIEYRSYVKDLAEYLINSIKGANNNVKLKIEIPEIKLDIDTAIPLGLLINEVITNSLKYGIKDDSQGVIHIEMEHHNNKDYKLNIGDNGIGFPEAASPTTRKSLGLKLIYNLARQLKGTVDRDYTKKGTHYIITFKEVSEQIHSVD</sequence>
<dbReference type="Proteomes" id="UP000199440">
    <property type="component" value="Unassembled WGS sequence"/>
</dbReference>
<dbReference type="GO" id="GO:0005524">
    <property type="term" value="F:ATP binding"/>
    <property type="evidence" value="ECO:0007669"/>
    <property type="project" value="UniProtKB-KW"/>
</dbReference>
<dbReference type="GO" id="GO:0004673">
    <property type="term" value="F:protein histidine kinase activity"/>
    <property type="evidence" value="ECO:0007669"/>
    <property type="project" value="UniProtKB-EC"/>
</dbReference>
<feature type="transmembrane region" description="Helical" evidence="8">
    <location>
        <begin position="120"/>
        <end position="142"/>
    </location>
</feature>
<dbReference type="AlphaFoldDB" id="A0A1G9UF69"/>
<dbReference type="RefSeq" id="WP_089892816.1">
    <property type="nucleotide sequence ID" value="NZ_FNGV01000011.1"/>
</dbReference>